<evidence type="ECO:0000313" key="8">
    <source>
        <dbReference type="Proteomes" id="UP000054498"/>
    </source>
</evidence>
<feature type="transmembrane region" description="Helical" evidence="6">
    <location>
        <begin position="70"/>
        <end position="93"/>
    </location>
</feature>
<dbReference type="PANTHER" id="PTHR13019">
    <property type="entry name" value="GOLGI APPARATUS MEMBRANE PROTEIN TVP23"/>
    <property type="match status" value="1"/>
</dbReference>
<evidence type="ECO:0000256" key="5">
    <source>
        <dbReference type="ARBA" id="ARBA00023136"/>
    </source>
</evidence>
<dbReference type="RefSeq" id="XP_013906396.1">
    <property type="nucleotide sequence ID" value="XM_014050942.1"/>
</dbReference>
<dbReference type="InterPro" id="IPR008564">
    <property type="entry name" value="TVP23-like"/>
</dbReference>
<name>A0A0D2N4X7_9CHLO</name>
<organism evidence="7 8">
    <name type="scientific">Monoraphidium neglectum</name>
    <dbReference type="NCBI Taxonomy" id="145388"/>
    <lineage>
        <taxon>Eukaryota</taxon>
        <taxon>Viridiplantae</taxon>
        <taxon>Chlorophyta</taxon>
        <taxon>core chlorophytes</taxon>
        <taxon>Chlorophyceae</taxon>
        <taxon>CS clade</taxon>
        <taxon>Sphaeropleales</taxon>
        <taxon>Selenastraceae</taxon>
        <taxon>Monoraphidium</taxon>
    </lineage>
</organism>
<keyword evidence="4 6" id="KW-1133">Transmembrane helix</keyword>
<dbReference type="KEGG" id="mng:MNEG_0584"/>
<evidence type="ECO:0000256" key="1">
    <source>
        <dbReference type="ARBA" id="ARBA00004141"/>
    </source>
</evidence>
<feature type="transmembrane region" description="Helical" evidence="6">
    <location>
        <begin position="7"/>
        <end position="25"/>
    </location>
</feature>
<dbReference type="AlphaFoldDB" id="A0A0D2N4X7"/>
<keyword evidence="6" id="KW-0333">Golgi apparatus</keyword>
<evidence type="ECO:0000313" key="7">
    <source>
        <dbReference type="EMBL" id="KIZ07377.1"/>
    </source>
</evidence>
<dbReference type="Pfam" id="PF05832">
    <property type="entry name" value="DUF846"/>
    <property type="match status" value="1"/>
</dbReference>
<sequence length="132" mass="14913">MINKNQFVTNFVVCIVLLAMDFWTVKNVTGRLLVGLRWWNDASADQGGTAWRFESLAEGQRAINPHERRWFWIVLVAAPVLWALSALTAFLGLDWVMAVILSLPWKTPQSLAVCTGTHCGCTHVALRITFKR</sequence>
<comment type="similarity">
    <text evidence="2 6">Belongs to the TVP23 family.</text>
</comment>
<accession>A0A0D2N4X7</accession>
<comment type="subcellular location">
    <subcellularLocation>
        <location evidence="6">Golgi apparatus membrane</location>
        <topology evidence="6">Multi-pass membrane protein</topology>
    </subcellularLocation>
    <subcellularLocation>
        <location evidence="1">Membrane</location>
        <topology evidence="1">Multi-pass membrane protein</topology>
    </subcellularLocation>
</comment>
<evidence type="ECO:0000256" key="4">
    <source>
        <dbReference type="ARBA" id="ARBA00022989"/>
    </source>
</evidence>
<keyword evidence="5 6" id="KW-0472">Membrane</keyword>
<reference evidence="7 8" key="1">
    <citation type="journal article" date="2013" name="BMC Genomics">
        <title>Reconstruction of the lipid metabolism for the microalga Monoraphidium neglectum from its genome sequence reveals characteristics suitable for biofuel production.</title>
        <authorList>
            <person name="Bogen C."/>
            <person name="Al-Dilaimi A."/>
            <person name="Albersmeier A."/>
            <person name="Wichmann J."/>
            <person name="Grundmann M."/>
            <person name="Rupp O."/>
            <person name="Lauersen K.J."/>
            <person name="Blifernez-Klassen O."/>
            <person name="Kalinowski J."/>
            <person name="Goesmann A."/>
            <person name="Mussgnug J.H."/>
            <person name="Kruse O."/>
        </authorList>
    </citation>
    <scope>NUCLEOTIDE SEQUENCE [LARGE SCALE GENOMIC DNA]</scope>
    <source>
        <strain evidence="7 8">SAG 48.87</strain>
    </source>
</reference>
<dbReference type="Proteomes" id="UP000054498">
    <property type="component" value="Unassembled WGS sequence"/>
</dbReference>
<dbReference type="GO" id="GO:0000139">
    <property type="term" value="C:Golgi membrane"/>
    <property type="evidence" value="ECO:0007669"/>
    <property type="project" value="UniProtKB-SubCell"/>
</dbReference>
<evidence type="ECO:0000256" key="3">
    <source>
        <dbReference type="ARBA" id="ARBA00022692"/>
    </source>
</evidence>
<dbReference type="GO" id="GO:0016192">
    <property type="term" value="P:vesicle-mediated transport"/>
    <property type="evidence" value="ECO:0007669"/>
    <property type="project" value="TreeGrafter"/>
</dbReference>
<comment type="function">
    <text evidence="6">Golgi membrane protein involved in vesicular trafficking.</text>
</comment>
<dbReference type="OrthoDB" id="2151161at2759"/>
<dbReference type="STRING" id="145388.A0A0D2N4X7"/>
<keyword evidence="3 6" id="KW-0812">Transmembrane</keyword>
<dbReference type="EMBL" id="KK100268">
    <property type="protein sequence ID" value="KIZ07377.1"/>
    <property type="molecule type" value="Genomic_DNA"/>
</dbReference>
<dbReference type="PANTHER" id="PTHR13019:SF7">
    <property type="entry name" value="GOLGI APPARATUS MEMBRANE PROTEIN TVP23"/>
    <property type="match status" value="1"/>
</dbReference>
<protein>
    <recommendedName>
        <fullName evidence="6">Golgi apparatus membrane protein TVP23</fullName>
    </recommendedName>
</protein>
<dbReference type="GO" id="GO:0009306">
    <property type="term" value="P:protein secretion"/>
    <property type="evidence" value="ECO:0007669"/>
    <property type="project" value="TreeGrafter"/>
</dbReference>
<gene>
    <name evidence="7" type="ORF">MNEG_0584</name>
</gene>
<evidence type="ECO:0000256" key="6">
    <source>
        <dbReference type="RuleBase" id="RU361206"/>
    </source>
</evidence>
<proteinExistence type="inferred from homology"/>
<evidence type="ECO:0000256" key="2">
    <source>
        <dbReference type="ARBA" id="ARBA00005467"/>
    </source>
</evidence>
<dbReference type="GeneID" id="25726702"/>
<keyword evidence="8" id="KW-1185">Reference proteome</keyword>